<dbReference type="Proteomes" id="UP000192455">
    <property type="component" value="Unassembled WGS sequence"/>
</dbReference>
<dbReference type="STRING" id="515897.SAMN05421849_2297"/>
<name>A0A1R3X3H4_9RHOB</name>
<dbReference type="SUPFAM" id="SSF53756">
    <property type="entry name" value="UDP-Glycosyltransferase/glycogen phosphorylase"/>
    <property type="match status" value="1"/>
</dbReference>
<keyword evidence="4" id="KW-1185">Reference proteome</keyword>
<evidence type="ECO:0000256" key="1">
    <source>
        <dbReference type="ARBA" id="ARBA00022679"/>
    </source>
</evidence>
<proteinExistence type="predicted"/>
<dbReference type="GO" id="GO:0009103">
    <property type="term" value="P:lipopolysaccharide biosynthetic process"/>
    <property type="evidence" value="ECO:0007669"/>
    <property type="project" value="TreeGrafter"/>
</dbReference>
<sequence>MAQEPPARLLDISRLISRAGRTATGVDRVECAYLAHLARREAPLFLLSRLPGGHVLIAPPECDALAARLSGAIPWGAPDLAALLRPRRPRLMRRAESDLRRLAHARCGRGGLAAMLRRHLPAGSHYFNVGHVNLTHDVFGALSQAGMPAAVMIHDAIPLDFPQYQREGTPARFAAMLDRVRRHAGCVIYNSRHSRERAEFHMSHQGTPPPGLVAPLGIDPAVPDPRALPAGLPPSRPYFVALGTIEPRKGHGLLLDVWDRLAADLPAPPMLLICGNRGWNNHDVFARLDRLGADAPVRELAGLSDGAVAALLGGARALLCPSRAEGFGLPAVEAAAMGTRIVCTDLPARREVLGALPVYLPAEDCYQWRDAVIRLTEDRGAAPECFPAPAWDDHFGLVLSCFCGGTEVSAW</sequence>
<accession>A0A1R3X3H4</accession>
<dbReference type="CDD" id="cd03809">
    <property type="entry name" value="GT4_MtfB-like"/>
    <property type="match status" value="1"/>
</dbReference>
<dbReference type="OrthoDB" id="9790710at2"/>
<dbReference type="InterPro" id="IPR001296">
    <property type="entry name" value="Glyco_trans_1"/>
</dbReference>
<dbReference type="RefSeq" id="WP_143733049.1">
    <property type="nucleotide sequence ID" value="NZ_FTPS01000001.1"/>
</dbReference>
<dbReference type="Pfam" id="PF00534">
    <property type="entry name" value="Glycos_transf_1"/>
    <property type="match status" value="1"/>
</dbReference>
<dbReference type="EMBL" id="FTPS01000001">
    <property type="protein sequence ID" value="SIT85316.1"/>
    <property type="molecule type" value="Genomic_DNA"/>
</dbReference>
<evidence type="ECO:0000259" key="2">
    <source>
        <dbReference type="Pfam" id="PF00534"/>
    </source>
</evidence>
<dbReference type="PANTHER" id="PTHR46401:SF2">
    <property type="entry name" value="GLYCOSYLTRANSFERASE WBBK-RELATED"/>
    <property type="match status" value="1"/>
</dbReference>
<feature type="domain" description="Glycosyl transferase family 1" evidence="2">
    <location>
        <begin position="232"/>
        <end position="357"/>
    </location>
</feature>
<gene>
    <name evidence="3" type="ORF">SAMN05421849_2297</name>
</gene>
<evidence type="ECO:0000313" key="4">
    <source>
        <dbReference type="Proteomes" id="UP000192455"/>
    </source>
</evidence>
<dbReference type="AlphaFoldDB" id="A0A1R3X3H4"/>
<reference evidence="3 4" key="1">
    <citation type="submission" date="2017-01" db="EMBL/GenBank/DDBJ databases">
        <authorList>
            <person name="Mah S.A."/>
            <person name="Swanson W.J."/>
            <person name="Moy G.W."/>
            <person name="Vacquier V.D."/>
        </authorList>
    </citation>
    <scope>NUCLEOTIDE SEQUENCE [LARGE SCALE GENOMIC DNA]</scope>
    <source>
        <strain evidence="3 4">DSM 21219</strain>
    </source>
</reference>
<dbReference type="PANTHER" id="PTHR46401">
    <property type="entry name" value="GLYCOSYLTRANSFERASE WBBK-RELATED"/>
    <property type="match status" value="1"/>
</dbReference>
<dbReference type="Gene3D" id="3.40.50.2000">
    <property type="entry name" value="Glycogen Phosphorylase B"/>
    <property type="match status" value="1"/>
</dbReference>
<keyword evidence="1 3" id="KW-0808">Transferase</keyword>
<protein>
    <submittedName>
        <fullName evidence="3">Glycosyl transferases group 1</fullName>
    </submittedName>
</protein>
<evidence type="ECO:0000313" key="3">
    <source>
        <dbReference type="EMBL" id="SIT85316.1"/>
    </source>
</evidence>
<organism evidence="3 4">
    <name type="scientific">Pontibaca methylaminivorans</name>
    <dbReference type="NCBI Taxonomy" id="515897"/>
    <lineage>
        <taxon>Bacteria</taxon>
        <taxon>Pseudomonadati</taxon>
        <taxon>Pseudomonadota</taxon>
        <taxon>Alphaproteobacteria</taxon>
        <taxon>Rhodobacterales</taxon>
        <taxon>Roseobacteraceae</taxon>
        <taxon>Pontibaca</taxon>
    </lineage>
</organism>
<dbReference type="GO" id="GO:0016757">
    <property type="term" value="F:glycosyltransferase activity"/>
    <property type="evidence" value="ECO:0007669"/>
    <property type="project" value="InterPro"/>
</dbReference>